<sequence>MPCFGGSLFPLFHKMGRRGFLLAAPGFMIAGVVSGIHLERNRTKVTIAPVNKTVQNAQKFGMDQEHLPPHKKDTIDAITAYRRAQNEIDDLLEQMLKHPSAPIEELKARNDQQHANIVGLSLTSMGIRAGFAGTLMVQAAQLLSIEQKLLGKNHPDFARKHNEMSDLLHGGLFPLLKAETADAALEERIAADEFVDNPVENFQKWTDNLDGLQSHYSFGFKSVPDNLFKGRLDQRDDAGRIWVTFAEQKMSWEKTPKENST</sequence>
<comment type="caution">
    <text evidence="1">The sequence shown here is derived from an EMBL/GenBank/DDBJ whole genome shotgun (WGS) entry which is preliminary data.</text>
</comment>
<organism evidence="1 2">
    <name type="scientific">Phyllosticta citrichinensis</name>
    <dbReference type="NCBI Taxonomy" id="1130410"/>
    <lineage>
        <taxon>Eukaryota</taxon>
        <taxon>Fungi</taxon>
        <taxon>Dikarya</taxon>
        <taxon>Ascomycota</taxon>
        <taxon>Pezizomycotina</taxon>
        <taxon>Dothideomycetes</taxon>
        <taxon>Dothideomycetes incertae sedis</taxon>
        <taxon>Botryosphaeriales</taxon>
        <taxon>Phyllostictaceae</taxon>
        <taxon>Phyllosticta</taxon>
    </lineage>
</organism>
<evidence type="ECO:0000313" key="2">
    <source>
        <dbReference type="Proteomes" id="UP001456524"/>
    </source>
</evidence>
<protein>
    <submittedName>
        <fullName evidence="1">Uncharacterized protein</fullName>
    </submittedName>
</protein>
<name>A0ABR1XMN0_9PEZI</name>
<dbReference type="Proteomes" id="UP001456524">
    <property type="component" value="Unassembled WGS sequence"/>
</dbReference>
<proteinExistence type="predicted"/>
<keyword evidence="2" id="KW-1185">Reference proteome</keyword>
<reference evidence="1 2" key="1">
    <citation type="journal article" date="2022" name="G3 (Bethesda)">
        <title>Enemy or ally: a genomic approach to elucidate the lifestyle of Phyllosticta citrichinaensis.</title>
        <authorList>
            <person name="Buijs V.A."/>
            <person name="Groenewald J.Z."/>
            <person name="Haridas S."/>
            <person name="LaButti K.M."/>
            <person name="Lipzen A."/>
            <person name="Martin F.M."/>
            <person name="Barry K."/>
            <person name="Grigoriev I.V."/>
            <person name="Crous P.W."/>
            <person name="Seidl M.F."/>
        </authorList>
    </citation>
    <scope>NUCLEOTIDE SEQUENCE [LARGE SCALE GENOMIC DNA]</scope>
    <source>
        <strain evidence="1 2">CBS 129764</strain>
    </source>
</reference>
<dbReference type="EMBL" id="JBBWUH010000007">
    <property type="protein sequence ID" value="KAK8161316.1"/>
    <property type="molecule type" value="Genomic_DNA"/>
</dbReference>
<accession>A0ABR1XMN0</accession>
<gene>
    <name evidence="1" type="ORF">IWX90DRAFT_265585</name>
</gene>
<evidence type="ECO:0000313" key="1">
    <source>
        <dbReference type="EMBL" id="KAK8161316.1"/>
    </source>
</evidence>